<dbReference type="PANTHER" id="PTHR13165:SF0">
    <property type="entry name" value="SERRATE RNA EFFECTOR MOLECULE HOMOLOG"/>
    <property type="match status" value="1"/>
</dbReference>
<feature type="compositionally biased region" description="Low complexity" evidence="4">
    <location>
        <begin position="396"/>
        <end position="410"/>
    </location>
</feature>
<feature type="compositionally biased region" description="Polar residues" evidence="4">
    <location>
        <begin position="1"/>
        <end position="12"/>
    </location>
</feature>
<evidence type="ECO:0000313" key="8">
    <source>
        <dbReference type="Proteomes" id="UP000242188"/>
    </source>
</evidence>
<dbReference type="SUPFAM" id="SSF54928">
    <property type="entry name" value="RNA-binding domain, RBD"/>
    <property type="match status" value="1"/>
</dbReference>
<proteinExistence type="inferred from homology"/>
<evidence type="ECO:0000256" key="4">
    <source>
        <dbReference type="SAM" id="MobiDB-lite"/>
    </source>
</evidence>
<dbReference type="STRING" id="6573.A0A210QVL1"/>
<keyword evidence="3" id="KW-0539">Nucleus</keyword>
<gene>
    <name evidence="7" type="ORF">KP79_PYT23384</name>
</gene>
<evidence type="ECO:0000313" key="7">
    <source>
        <dbReference type="EMBL" id="OWF52803.1"/>
    </source>
</evidence>
<dbReference type="Gene3D" id="3.30.70.330">
    <property type="match status" value="1"/>
</dbReference>
<feature type="domain" description="SERRATE/Ars2 C-terminal" evidence="5">
    <location>
        <begin position="716"/>
        <end position="902"/>
    </location>
</feature>
<feature type="compositionally biased region" description="Basic and acidic residues" evidence="4">
    <location>
        <begin position="339"/>
        <end position="349"/>
    </location>
</feature>
<feature type="region of interest" description="Disordered" evidence="4">
    <location>
        <begin position="829"/>
        <end position="874"/>
    </location>
</feature>
<feature type="compositionally biased region" description="Basic and acidic residues" evidence="4">
    <location>
        <begin position="18"/>
        <end position="96"/>
    </location>
</feature>
<evidence type="ECO:0000256" key="3">
    <source>
        <dbReference type="ARBA" id="ARBA00023242"/>
    </source>
</evidence>
<feature type="region of interest" description="Disordered" evidence="4">
    <location>
        <begin position="301"/>
        <end position="484"/>
    </location>
</feature>
<dbReference type="Pfam" id="PF04959">
    <property type="entry name" value="ARS2"/>
    <property type="match status" value="1"/>
</dbReference>
<comment type="caution">
    <text evidence="7">The sequence shown here is derived from an EMBL/GenBank/DDBJ whole genome shotgun (WGS) entry which is preliminary data.</text>
</comment>
<dbReference type="InterPro" id="IPR035979">
    <property type="entry name" value="RBD_domain_sf"/>
</dbReference>
<evidence type="ECO:0000256" key="1">
    <source>
        <dbReference type="ARBA" id="ARBA00004123"/>
    </source>
</evidence>
<feature type="compositionally biased region" description="Polar residues" evidence="4">
    <location>
        <begin position="429"/>
        <end position="446"/>
    </location>
</feature>
<sequence>MFSYISRNSSMGDSDEDYDRRKGRDKFRRERNDYERRGDDRRREPREMWELDRSAGRSREMWNSRSGGRDRRDNYRESYDSRRRERAYSPTGRREMSPPNAKRMRRDNWYKEEGGSGGGGYPQYDIGGGGGGGYGARPMHGGGMHPQNWGHGHEVGNNMPPQQQGGSGFNQSGHNRDSDLPSQPSMMSFKQFLAQQDDSISDQDAIKKYNEYKMDFKRQQTHEFFLAHKEEEWFKTKYHPEECEKRQEEIKMALRQRCKVFTELFHVGRLEGVTCDTDKSEQIVKLLDAAVIKMEGGTDFDLSILDQPDQEDGGARSRNNSESVNTDQSPDEKKRRRESSKDKKPDEPLKLPISAEQKELMKKAQEFSKQQQAKNGDQEEKKPKKKKRHRDKTEYSYESGSESESGTGSESEPEPAPPGLEDEPPATGLESSTDSVSVPGVSSSTEDVAKPEDTKKEDETVENEKDEDTTQKEEGGEINHSPKPRALHKTCSIFLRNLAPSITKQEVEAMCKRYPGFIRVALQDPQPERNFFRRGWVTFERDVNIKEICWNLNNIRLRDCELGATLNRELKQRVRPINGLTAHKQIVKGDIKIAAKVIHNLDKKWCIWDDPEGEKGDKSKEQSYSLISRNPVLKNITDYLVEEGSFEEEELLGQSLDECEKETPGETGIEREENVIKALDRMILYLRVVHSIDYYSANEYPNEDEMPHRCGIMHARGPAPLNKLSAAETAEWTKSFEEKLKVFAEPQDLLAEAEAAKLGKKDPEAYPLEKFVTANTQELAKDKWLCPMSGKKFKGPEFVRKHLFNKHAEKVEEVKKEVTFFNNYLLDPKRPSLPEHPGNKPQGSVPGSSGQSQFGSHGPASFVAPPQQGMMGYGQPRHQMMFGNNQTQQTYGNQSYGARGGSEPHRGDPYRRSPYQNNFNRNFLISHLAYNAFKQNLPVSYITTRITMLMNTDSVPWLI</sequence>
<dbReference type="InterPro" id="IPR012677">
    <property type="entry name" value="Nucleotide-bd_a/b_plait_sf"/>
</dbReference>
<name>A0A210QVL1_MIZYE</name>
<dbReference type="OrthoDB" id="342064at2759"/>
<feature type="region of interest" description="Disordered" evidence="4">
    <location>
        <begin position="887"/>
        <end position="908"/>
    </location>
</feature>
<dbReference type="InterPro" id="IPR007042">
    <property type="entry name" value="SERRATE/Ars2_C"/>
</dbReference>
<evidence type="ECO:0000256" key="2">
    <source>
        <dbReference type="ARBA" id="ARBA00005407"/>
    </source>
</evidence>
<reference evidence="7 8" key="1">
    <citation type="journal article" date="2017" name="Nat. Ecol. Evol.">
        <title>Scallop genome provides insights into evolution of bilaterian karyotype and development.</title>
        <authorList>
            <person name="Wang S."/>
            <person name="Zhang J."/>
            <person name="Jiao W."/>
            <person name="Li J."/>
            <person name="Xun X."/>
            <person name="Sun Y."/>
            <person name="Guo X."/>
            <person name="Huan P."/>
            <person name="Dong B."/>
            <person name="Zhang L."/>
            <person name="Hu X."/>
            <person name="Sun X."/>
            <person name="Wang J."/>
            <person name="Zhao C."/>
            <person name="Wang Y."/>
            <person name="Wang D."/>
            <person name="Huang X."/>
            <person name="Wang R."/>
            <person name="Lv J."/>
            <person name="Li Y."/>
            <person name="Zhang Z."/>
            <person name="Liu B."/>
            <person name="Lu W."/>
            <person name="Hui Y."/>
            <person name="Liang J."/>
            <person name="Zhou Z."/>
            <person name="Hou R."/>
            <person name="Li X."/>
            <person name="Liu Y."/>
            <person name="Li H."/>
            <person name="Ning X."/>
            <person name="Lin Y."/>
            <person name="Zhao L."/>
            <person name="Xing Q."/>
            <person name="Dou J."/>
            <person name="Li Y."/>
            <person name="Mao J."/>
            <person name="Guo H."/>
            <person name="Dou H."/>
            <person name="Li T."/>
            <person name="Mu C."/>
            <person name="Jiang W."/>
            <person name="Fu Q."/>
            <person name="Fu X."/>
            <person name="Miao Y."/>
            <person name="Liu J."/>
            <person name="Yu Q."/>
            <person name="Li R."/>
            <person name="Liao H."/>
            <person name="Li X."/>
            <person name="Kong Y."/>
            <person name="Jiang Z."/>
            <person name="Chourrout D."/>
            <person name="Li R."/>
            <person name="Bao Z."/>
        </authorList>
    </citation>
    <scope>NUCLEOTIDE SEQUENCE [LARGE SCALE GENOMIC DNA]</scope>
    <source>
        <strain evidence="7 8">PY_sf001</strain>
    </source>
</reference>
<dbReference type="CDD" id="cd00590">
    <property type="entry name" value="RRM_SF"/>
    <property type="match status" value="1"/>
</dbReference>
<feature type="domain" description="SERRATE/Ars2 N-terminal" evidence="6">
    <location>
        <begin position="190"/>
        <end position="299"/>
    </location>
</feature>
<feature type="compositionally biased region" description="Gly residues" evidence="4">
    <location>
        <begin position="115"/>
        <end position="144"/>
    </location>
</feature>
<feature type="compositionally biased region" description="Basic and acidic residues" evidence="4">
    <location>
        <begin position="447"/>
        <end position="458"/>
    </location>
</feature>
<evidence type="ECO:0000259" key="6">
    <source>
        <dbReference type="Pfam" id="PF12066"/>
    </source>
</evidence>
<dbReference type="Pfam" id="PF12066">
    <property type="entry name" value="SERRATE_Ars2_N"/>
    <property type="match status" value="1"/>
</dbReference>
<organism evidence="7 8">
    <name type="scientific">Mizuhopecten yessoensis</name>
    <name type="common">Japanese scallop</name>
    <name type="synonym">Patinopecten yessoensis</name>
    <dbReference type="NCBI Taxonomy" id="6573"/>
    <lineage>
        <taxon>Eukaryota</taxon>
        <taxon>Metazoa</taxon>
        <taxon>Spiralia</taxon>
        <taxon>Lophotrochozoa</taxon>
        <taxon>Mollusca</taxon>
        <taxon>Bivalvia</taxon>
        <taxon>Autobranchia</taxon>
        <taxon>Pteriomorphia</taxon>
        <taxon>Pectinida</taxon>
        <taxon>Pectinoidea</taxon>
        <taxon>Pectinidae</taxon>
        <taxon>Mizuhopecten</taxon>
    </lineage>
</organism>
<feature type="region of interest" description="Disordered" evidence="4">
    <location>
        <begin position="1"/>
        <end position="184"/>
    </location>
</feature>
<dbReference type="PANTHER" id="PTHR13165">
    <property type="entry name" value="ARSENITE-RESISTANCE PROTEIN 2"/>
    <property type="match status" value="1"/>
</dbReference>
<dbReference type="GO" id="GO:0016604">
    <property type="term" value="C:nuclear body"/>
    <property type="evidence" value="ECO:0007669"/>
    <property type="project" value="TreeGrafter"/>
</dbReference>
<dbReference type="AlphaFoldDB" id="A0A210QVL1"/>
<feature type="compositionally biased region" description="Basic and acidic residues" evidence="4">
    <location>
        <begin position="356"/>
        <end position="366"/>
    </location>
</feature>
<accession>A0A210QVL1</accession>
<protein>
    <submittedName>
        <fullName evidence="7">Serrate RNA effector molecule-like</fullName>
    </submittedName>
</protein>
<evidence type="ECO:0000259" key="5">
    <source>
        <dbReference type="Pfam" id="PF04959"/>
    </source>
</evidence>
<dbReference type="Proteomes" id="UP000242188">
    <property type="component" value="Unassembled WGS sequence"/>
</dbReference>
<feature type="compositionally biased region" description="Low complexity" evidence="4">
    <location>
        <begin position="841"/>
        <end position="859"/>
    </location>
</feature>
<comment type="similarity">
    <text evidence="2">Belongs to the ARS2 family.</text>
</comment>
<dbReference type="InterPro" id="IPR021933">
    <property type="entry name" value="SERRATE/Ars2_N"/>
</dbReference>
<dbReference type="GO" id="GO:0031053">
    <property type="term" value="P:primary miRNA processing"/>
    <property type="evidence" value="ECO:0007669"/>
    <property type="project" value="TreeGrafter"/>
</dbReference>
<feature type="compositionally biased region" description="Polar residues" evidence="4">
    <location>
        <begin position="317"/>
        <end position="328"/>
    </location>
</feature>
<feature type="compositionally biased region" description="Low complexity" evidence="4">
    <location>
        <begin position="887"/>
        <end position="897"/>
    </location>
</feature>
<keyword evidence="8" id="KW-1185">Reference proteome</keyword>
<comment type="subcellular location">
    <subcellularLocation>
        <location evidence="1">Nucleus</location>
    </subcellularLocation>
</comment>
<feature type="compositionally biased region" description="Basic and acidic residues" evidence="4">
    <location>
        <begin position="468"/>
        <end position="477"/>
    </location>
</feature>
<dbReference type="EMBL" id="NEDP02001638">
    <property type="protein sequence ID" value="OWF52803.1"/>
    <property type="molecule type" value="Genomic_DNA"/>
</dbReference>
<dbReference type="GO" id="GO:0003676">
    <property type="term" value="F:nucleic acid binding"/>
    <property type="evidence" value="ECO:0007669"/>
    <property type="project" value="InterPro"/>
</dbReference>
<dbReference type="InterPro" id="IPR039727">
    <property type="entry name" value="SE/Ars2"/>
</dbReference>